<dbReference type="GO" id="GO:0003677">
    <property type="term" value="F:DNA binding"/>
    <property type="evidence" value="ECO:0007669"/>
    <property type="project" value="InterPro"/>
</dbReference>
<dbReference type="Proteomes" id="UP000033640">
    <property type="component" value="Unassembled WGS sequence"/>
</dbReference>
<dbReference type="AlphaFoldDB" id="A0A0F0L6N8"/>
<protein>
    <recommendedName>
        <fullName evidence="3">HTH cro/C1-type domain-containing protein</fullName>
    </recommendedName>
</protein>
<evidence type="ECO:0000313" key="1">
    <source>
        <dbReference type="EMBL" id="KJL28842.1"/>
    </source>
</evidence>
<accession>A0A0F0L6N8</accession>
<sequence>MASAVISQLVTAERSIDWLAAEMRISRSALRQKLFGGADFTVSDLAEVAAALGISPTVLVPTGHPAP</sequence>
<organism evidence="1 2">
    <name type="scientific">Microbacterium oxydans</name>
    <dbReference type="NCBI Taxonomy" id="82380"/>
    <lineage>
        <taxon>Bacteria</taxon>
        <taxon>Bacillati</taxon>
        <taxon>Actinomycetota</taxon>
        <taxon>Actinomycetes</taxon>
        <taxon>Micrococcales</taxon>
        <taxon>Microbacteriaceae</taxon>
        <taxon>Microbacterium</taxon>
    </lineage>
</organism>
<name>A0A0F0L6N8_9MICO</name>
<gene>
    <name evidence="1" type="ORF">RS83_02323</name>
</gene>
<evidence type="ECO:0000313" key="2">
    <source>
        <dbReference type="Proteomes" id="UP000033640"/>
    </source>
</evidence>
<evidence type="ECO:0008006" key="3">
    <source>
        <dbReference type="Google" id="ProtNLM"/>
    </source>
</evidence>
<dbReference type="PATRIC" id="fig|82380.11.peg.2360"/>
<comment type="caution">
    <text evidence="1">The sequence shown here is derived from an EMBL/GenBank/DDBJ whole genome shotgun (WGS) entry which is preliminary data.</text>
</comment>
<proteinExistence type="predicted"/>
<dbReference type="InterPro" id="IPR010982">
    <property type="entry name" value="Lambda_DNA-bd_dom_sf"/>
</dbReference>
<dbReference type="SUPFAM" id="SSF47413">
    <property type="entry name" value="lambda repressor-like DNA-binding domains"/>
    <property type="match status" value="1"/>
</dbReference>
<dbReference type="EMBL" id="JYIW01000025">
    <property type="protein sequence ID" value="KJL28842.1"/>
    <property type="molecule type" value="Genomic_DNA"/>
</dbReference>
<reference evidence="1 2" key="1">
    <citation type="submission" date="2015-02" db="EMBL/GenBank/DDBJ databases">
        <title>Draft genome sequences of ten Microbacterium spp. with emphasis on heavy metal contaminated environments.</title>
        <authorList>
            <person name="Corretto E."/>
        </authorList>
    </citation>
    <scope>NUCLEOTIDE SEQUENCE [LARGE SCALE GENOMIC DNA]</scope>
    <source>
        <strain evidence="1 2">BEL4b</strain>
    </source>
</reference>